<feature type="chain" id="PRO_5001961875" description="Lipoprotein" evidence="1">
    <location>
        <begin position="20"/>
        <end position="157"/>
    </location>
</feature>
<dbReference type="AlphaFoldDB" id="A0A0A0EBF4"/>
<keyword evidence="1" id="KW-0732">Signal</keyword>
<reference evidence="2 3" key="1">
    <citation type="journal article" date="2015" name="Antonie Van Leeuwenhoek">
        <title>Pseudooceanicola atlanticus gen. nov. sp. nov., isolated from surface seawater of the Atlantic Ocean and reclassification of Oceanicola batsensis, Oceanicola marinus, Oceanicola nitratireducens, Oceanicola nanhaiensis, Oceanicola antarcticus and Oceanicola flagellatus, as Pseudooceanicola batsensis comb. nov., Pseudooceanicola marinus comb. nov., Pseudooceanicola nitratireducens comb. nov., Pseudooceanicola nanhaiensis comb. nov., Pseudooceanicola antarcticus comb. nov., and Pseudooceanicola flagellatus comb. nov.</title>
        <authorList>
            <person name="Lai Q."/>
            <person name="Li G."/>
            <person name="Liu X."/>
            <person name="Du Y."/>
            <person name="Sun F."/>
            <person name="Shao Z."/>
        </authorList>
    </citation>
    <scope>NUCLEOTIDE SEQUENCE [LARGE SCALE GENOMIC DNA]</scope>
    <source>
        <strain evidence="2 3">22II-s11g</strain>
    </source>
</reference>
<accession>A0A0A0EBF4</accession>
<evidence type="ECO:0000313" key="3">
    <source>
        <dbReference type="Proteomes" id="UP000030004"/>
    </source>
</evidence>
<name>A0A0A0EBF4_9RHOB</name>
<dbReference type="Proteomes" id="UP000030004">
    <property type="component" value="Unassembled WGS sequence"/>
</dbReference>
<evidence type="ECO:0000256" key="1">
    <source>
        <dbReference type="SAM" id="SignalP"/>
    </source>
</evidence>
<comment type="caution">
    <text evidence="2">The sequence shown here is derived from an EMBL/GenBank/DDBJ whole genome shotgun (WGS) entry which is preliminary data.</text>
</comment>
<organism evidence="2 3">
    <name type="scientific">Pseudooceanicola atlanticus</name>
    <dbReference type="NCBI Taxonomy" id="1461694"/>
    <lineage>
        <taxon>Bacteria</taxon>
        <taxon>Pseudomonadati</taxon>
        <taxon>Pseudomonadota</taxon>
        <taxon>Alphaproteobacteria</taxon>
        <taxon>Rhodobacterales</taxon>
        <taxon>Paracoccaceae</taxon>
        <taxon>Pseudooceanicola</taxon>
    </lineage>
</organism>
<protein>
    <recommendedName>
        <fullName evidence="4">Lipoprotein</fullName>
    </recommendedName>
</protein>
<proteinExistence type="predicted"/>
<evidence type="ECO:0008006" key="4">
    <source>
        <dbReference type="Google" id="ProtNLM"/>
    </source>
</evidence>
<dbReference type="STRING" id="1461694.ATO9_18600"/>
<gene>
    <name evidence="2" type="ORF">ATO9_18600</name>
</gene>
<sequence length="157" mass="16895">MIARSLLCPALLVAALLPACTREIYYREGASQAQITAAQDACVAQAYREAPVRTVTTVLPGTFIPERQVCDGAGNCQTIPARFGPPQIVSTDANEELRKAVQRKCMVDAGYSRVQLPICDQNVRNSQPPAITRTLPPLTGQSCLVPRGGEAFQIITP</sequence>
<evidence type="ECO:0000313" key="2">
    <source>
        <dbReference type="EMBL" id="KGM47408.1"/>
    </source>
</evidence>
<dbReference type="EMBL" id="AQQX01000011">
    <property type="protein sequence ID" value="KGM47408.1"/>
    <property type="molecule type" value="Genomic_DNA"/>
</dbReference>
<keyword evidence="3" id="KW-1185">Reference proteome</keyword>
<dbReference type="eggNOG" id="ENOG5031A3Q">
    <property type="taxonomic scope" value="Bacteria"/>
</dbReference>
<feature type="signal peptide" evidence="1">
    <location>
        <begin position="1"/>
        <end position="19"/>
    </location>
</feature>